<protein>
    <submittedName>
        <fullName evidence="1">Uncharacterized protein</fullName>
    </submittedName>
</protein>
<keyword evidence="2" id="KW-1185">Reference proteome</keyword>
<organism evidence="1 2">
    <name type="scientific">Roseateles depolymerans</name>
    <dbReference type="NCBI Taxonomy" id="76731"/>
    <lineage>
        <taxon>Bacteria</taxon>
        <taxon>Pseudomonadati</taxon>
        <taxon>Pseudomonadota</taxon>
        <taxon>Betaproteobacteria</taxon>
        <taxon>Burkholderiales</taxon>
        <taxon>Sphaerotilaceae</taxon>
        <taxon>Roseateles</taxon>
    </lineage>
</organism>
<evidence type="ECO:0000313" key="2">
    <source>
        <dbReference type="Proteomes" id="UP000060699"/>
    </source>
</evidence>
<dbReference type="Pfam" id="PF14023">
    <property type="entry name" value="Bestrophin-like"/>
    <property type="match status" value="1"/>
</dbReference>
<dbReference type="InterPro" id="IPR025333">
    <property type="entry name" value="DUF4239"/>
</dbReference>
<gene>
    <name evidence="1" type="ORF">RD2015_1361</name>
</gene>
<reference evidence="1 2" key="1">
    <citation type="submission" date="2015-12" db="EMBL/GenBank/DDBJ databases">
        <title>Complete genome of Roseateles depolymerans KCTC 42856.</title>
        <authorList>
            <person name="Kim K.M."/>
        </authorList>
    </citation>
    <scope>NUCLEOTIDE SEQUENCE [LARGE SCALE GENOMIC DNA]</scope>
    <source>
        <strain evidence="1 2">KCTC 42856</strain>
    </source>
</reference>
<dbReference type="RefSeq" id="WP_058934233.1">
    <property type="nucleotide sequence ID" value="NZ_CP013729.1"/>
</dbReference>
<dbReference type="AlphaFoldDB" id="A0A0U3MEC0"/>
<dbReference type="OrthoDB" id="8595256at2"/>
<proteinExistence type="predicted"/>
<evidence type="ECO:0000313" key="1">
    <source>
        <dbReference type="EMBL" id="ALV05852.1"/>
    </source>
</evidence>
<name>A0A0U3MEC0_9BURK</name>
<sequence>MPLSIYQLPVWQFCGLMLAGWMVPAQVCYEAVHRLWKPLFSDSERGVAMTLLALVATLNSLLLAFCAVSVWDGFRSADTAVNNEAISLAQLGRDLAVYGTPEALEARERTREYVQSIIDIEWPQMQEDPTRYDNGVRIDRIFRALQRIEPHSARQEVLLAEIWKRSNEMLRFRRERISSGEACVPVTFWFVIVVGGVLSLVPLLVLPANAFNRLAMAFVALSTGMVFFFIAYMDRPYVDDQSVSRQPFLYTLAGMQVWDQGAQ</sequence>
<dbReference type="KEGG" id="rdp:RD2015_1361"/>
<dbReference type="STRING" id="76731.RD2015_1361"/>
<dbReference type="EMBL" id="CP013729">
    <property type="protein sequence ID" value="ALV05852.1"/>
    <property type="molecule type" value="Genomic_DNA"/>
</dbReference>
<accession>A0A0U3MEC0</accession>
<dbReference type="Proteomes" id="UP000060699">
    <property type="component" value="Chromosome"/>
</dbReference>